<protein>
    <recommendedName>
        <fullName evidence="3">AMP-dependent synthetase/ligase domain-containing protein</fullName>
    </recommendedName>
</protein>
<organism evidence="4 5">
    <name type="scientific">Parachaetomium inaequale</name>
    <dbReference type="NCBI Taxonomy" id="2588326"/>
    <lineage>
        <taxon>Eukaryota</taxon>
        <taxon>Fungi</taxon>
        <taxon>Dikarya</taxon>
        <taxon>Ascomycota</taxon>
        <taxon>Pezizomycotina</taxon>
        <taxon>Sordariomycetes</taxon>
        <taxon>Sordariomycetidae</taxon>
        <taxon>Sordariales</taxon>
        <taxon>Chaetomiaceae</taxon>
        <taxon>Parachaetomium</taxon>
    </lineage>
</organism>
<evidence type="ECO:0000256" key="2">
    <source>
        <dbReference type="ARBA" id="ARBA00022553"/>
    </source>
</evidence>
<dbReference type="Pfam" id="PF00501">
    <property type="entry name" value="AMP-binding"/>
    <property type="match status" value="1"/>
</dbReference>
<proteinExistence type="predicted"/>
<dbReference type="PANTHER" id="PTHR43439:SF2">
    <property type="entry name" value="ENZYME, PUTATIVE (JCVI)-RELATED"/>
    <property type="match status" value="1"/>
</dbReference>
<dbReference type="InterPro" id="IPR051414">
    <property type="entry name" value="Adenylate-forming_Reductase"/>
</dbReference>
<dbReference type="PROSITE" id="PS00455">
    <property type="entry name" value="AMP_BINDING"/>
    <property type="match status" value="1"/>
</dbReference>
<dbReference type="Proteomes" id="UP001303115">
    <property type="component" value="Unassembled WGS sequence"/>
</dbReference>
<keyword evidence="1" id="KW-0596">Phosphopantetheine</keyword>
<evidence type="ECO:0000313" key="5">
    <source>
        <dbReference type="Proteomes" id="UP001303115"/>
    </source>
</evidence>
<comment type="caution">
    <text evidence="4">The sequence shown here is derived from an EMBL/GenBank/DDBJ whole genome shotgun (WGS) entry which is preliminary data.</text>
</comment>
<dbReference type="InterPro" id="IPR042099">
    <property type="entry name" value="ANL_N_sf"/>
</dbReference>
<accession>A0AAN6PC13</accession>
<dbReference type="SUPFAM" id="SSF56801">
    <property type="entry name" value="Acetyl-CoA synthetase-like"/>
    <property type="match status" value="1"/>
</dbReference>
<name>A0AAN6PC13_9PEZI</name>
<keyword evidence="5" id="KW-1185">Reference proteome</keyword>
<evidence type="ECO:0000256" key="1">
    <source>
        <dbReference type="ARBA" id="ARBA00022450"/>
    </source>
</evidence>
<dbReference type="Gene3D" id="3.40.50.12780">
    <property type="entry name" value="N-terminal domain of ligase-like"/>
    <property type="match status" value="1"/>
</dbReference>
<keyword evidence="2" id="KW-0597">Phosphoprotein</keyword>
<dbReference type="AlphaFoldDB" id="A0AAN6PC13"/>
<dbReference type="InterPro" id="IPR020845">
    <property type="entry name" value="AMP-binding_CS"/>
</dbReference>
<dbReference type="Pfam" id="PF23562">
    <property type="entry name" value="AMP-binding_C_3"/>
    <property type="match status" value="1"/>
</dbReference>
<evidence type="ECO:0000259" key="3">
    <source>
        <dbReference type="Pfam" id="PF00501"/>
    </source>
</evidence>
<sequence>MASLSRKLLSPAALVDKLAAEVPHNVWVKTAASSGEGPVVWQDITWIKLRKAVDSMASWMENELGAGDGDEPVAYFGVSDIRASIVIMAALKAGYKSFLISPKNTQESAMALVKAARYEHGCTKLIFTAELRARADEATEAVSLQKISRVPELDQLLATPDEVAYESRGNDHMRDDETVLILHSSGTTGVPKLVYMKAGVLRVATESTSMPAPDGRRNTHNEVYSTKLLLTAIPFLNAYGATHLVRSLYFQAPVALTPTPAPLLDAIANLQPTAAACTPNILEAICDLPGGLEALSKLDHVIYGGYPLTKACGDKIARVTRLVNSVGSTETFNLPTLLPAPDSDPADWEYLEWNPHAGIVMEPALGDDDGQGMAELVIHRQAGNEYQSVFHNFPDLSEWRTNDLYERHPSKAGLWKCLGRMNDLIVLSSGEKMIPVMFERAVARHPWVGGVLVVGAGHVRAGLIIEPHPERAQLGVERFVDEVWPCVEEANGQCPAHVRVERSMICLATPGKPFKRVPKGLVMRKAMYGLYEEEIKRMYDGAM</sequence>
<gene>
    <name evidence="4" type="ORF">C8A01DRAFT_39941</name>
</gene>
<reference evidence="5" key="1">
    <citation type="journal article" date="2023" name="Mol. Phylogenet. Evol.">
        <title>Genome-scale phylogeny and comparative genomics of the fungal order Sordariales.</title>
        <authorList>
            <person name="Hensen N."/>
            <person name="Bonometti L."/>
            <person name="Westerberg I."/>
            <person name="Brannstrom I.O."/>
            <person name="Guillou S."/>
            <person name="Cros-Aarteil S."/>
            <person name="Calhoun S."/>
            <person name="Haridas S."/>
            <person name="Kuo A."/>
            <person name="Mondo S."/>
            <person name="Pangilinan J."/>
            <person name="Riley R."/>
            <person name="LaButti K."/>
            <person name="Andreopoulos B."/>
            <person name="Lipzen A."/>
            <person name="Chen C."/>
            <person name="Yan M."/>
            <person name="Daum C."/>
            <person name="Ng V."/>
            <person name="Clum A."/>
            <person name="Steindorff A."/>
            <person name="Ohm R.A."/>
            <person name="Martin F."/>
            <person name="Silar P."/>
            <person name="Natvig D.O."/>
            <person name="Lalanne C."/>
            <person name="Gautier V."/>
            <person name="Ament-Velasquez S.L."/>
            <person name="Kruys A."/>
            <person name="Hutchinson M.I."/>
            <person name="Powell A.J."/>
            <person name="Barry K."/>
            <person name="Miller A.N."/>
            <person name="Grigoriev I.V."/>
            <person name="Debuchy R."/>
            <person name="Gladieux P."/>
            <person name="Hiltunen Thoren M."/>
            <person name="Johannesson H."/>
        </authorList>
    </citation>
    <scope>NUCLEOTIDE SEQUENCE [LARGE SCALE GENOMIC DNA]</scope>
    <source>
        <strain evidence="5">CBS 284.82</strain>
    </source>
</reference>
<dbReference type="EMBL" id="MU854520">
    <property type="protein sequence ID" value="KAK4033606.1"/>
    <property type="molecule type" value="Genomic_DNA"/>
</dbReference>
<dbReference type="PANTHER" id="PTHR43439">
    <property type="entry name" value="PHENYLACETATE-COENZYME A LIGASE"/>
    <property type="match status" value="1"/>
</dbReference>
<dbReference type="InterPro" id="IPR000873">
    <property type="entry name" value="AMP-dep_synth/lig_dom"/>
</dbReference>
<evidence type="ECO:0000313" key="4">
    <source>
        <dbReference type="EMBL" id="KAK4033606.1"/>
    </source>
</evidence>
<feature type="domain" description="AMP-dependent synthetase/ligase" evidence="3">
    <location>
        <begin position="41"/>
        <end position="337"/>
    </location>
</feature>